<dbReference type="EMBL" id="BMOK01000001">
    <property type="protein sequence ID" value="GGL42135.1"/>
    <property type="molecule type" value="Genomic_DNA"/>
</dbReference>
<dbReference type="HAMAP" id="MF_00823">
    <property type="entry name" value="AcetylCoA_CT_alpha"/>
    <property type="match status" value="1"/>
</dbReference>
<evidence type="ECO:0000256" key="3">
    <source>
        <dbReference type="ARBA" id="ARBA00022679"/>
    </source>
</evidence>
<evidence type="ECO:0000256" key="10">
    <source>
        <dbReference type="HAMAP-Rule" id="MF_00823"/>
    </source>
</evidence>
<dbReference type="GO" id="GO:2001295">
    <property type="term" value="P:malonyl-CoA biosynthetic process"/>
    <property type="evidence" value="ECO:0007669"/>
    <property type="project" value="UniProtKB-UniRule"/>
</dbReference>
<name>A0A917VZ97_9BACL</name>
<evidence type="ECO:0000256" key="6">
    <source>
        <dbReference type="ARBA" id="ARBA00022840"/>
    </source>
</evidence>
<comment type="catalytic activity">
    <reaction evidence="9 10">
        <text>N(6)-carboxybiotinyl-L-lysyl-[protein] + acetyl-CoA = N(6)-biotinyl-L-lysyl-[protein] + malonyl-CoA</text>
        <dbReference type="Rhea" id="RHEA:54728"/>
        <dbReference type="Rhea" id="RHEA-COMP:10505"/>
        <dbReference type="Rhea" id="RHEA-COMP:10506"/>
        <dbReference type="ChEBI" id="CHEBI:57288"/>
        <dbReference type="ChEBI" id="CHEBI:57384"/>
        <dbReference type="ChEBI" id="CHEBI:83144"/>
        <dbReference type="ChEBI" id="CHEBI:83145"/>
        <dbReference type="EC" id="2.1.3.15"/>
    </reaction>
</comment>
<evidence type="ECO:0000256" key="2">
    <source>
        <dbReference type="ARBA" id="ARBA00022516"/>
    </source>
</evidence>
<evidence type="ECO:0000256" key="5">
    <source>
        <dbReference type="ARBA" id="ARBA00022832"/>
    </source>
</evidence>
<proteinExistence type="inferred from homology"/>
<feature type="compositionally biased region" description="Low complexity" evidence="11">
    <location>
        <begin position="329"/>
        <end position="342"/>
    </location>
</feature>
<feature type="region of interest" description="Disordered" evidence="11">
    <location>
        <begin position="320"/>
        <end position="342"/>
    </location>
</feature>
<organism evidence="13 14">
    <name type="scientific">Sporolactobacillus putidus</name>
    <dbReference type="NCBI Taxonomy" id="492735"/>
    <lineage>
        <taxon>Bacteria</taxon>
        <taxon>Bacillati</taxon>
        <taxon>Bacillota</taxon>
        <taxon>Bacilli</taxon>
        <taxon>Bacillales</taxon>
        <taxon>Sporolactobacillaceae</taxon>
        <taxon>Sporolactobacillus</taxon>
    </lineage>
</organism>
<dbReference type="NCBIfam" id="NF041504">
    <property type="entry name" value="AccA_sub"/>
    <property type="match status" value="1"/>
</dbReference>
<dbReference type="PRINTS" id="PR01069">
    <property type="entry name" value="ACCCTRFRASEA"/>
</dbReference>
<dbReference type="PROSITE" id="PS50989">
    <property type="entry name" value="COA_CT_CTER"/>
    <property type="match status" value="1"/>
</dbReference>
<comment type="function">
    <text evidence="10">Component of the acetyl coenzyme A carboxylase (ACC) complex. First, biotin carboxylase catalyzes the carboxylation of biotin on its carrier protein (BCCP) and then the CO(2) group is transferred by the carboxyltransferase to acetyl-CoA to form malonyl-CoA.</text>
</comment>
<reference evidence="13" key="2">
    <citation type="submission" date="2020-09" db="EMBL/GenBank/DDBJ databases">
        <authorList>
            <person name="Sun Q."/>
            <person name="Ohkuma M."/>
        </authorList>
    </citation>
    <scope>NUCLEOTIDE SEQUENCE</scope>
    <source>
        <strain evidence="13">JCM 15325</strain>
    </source>
</reference>
<evidence type="ECO:0000256" key="11">
    <source>
        <dbReference type="SAM" id="MobiDB-lite"/>
    </source>
</evidence>
<evidence type="ECO:0000256" key="1">
    <source>
        <dbReference type="ARBA" id="ARBA00004956"/>
    </source>
</evidence>
<dbReference type="InterPro" id="IPR001095">
    <property type="entry name" value="Acetyl_CoA_COase_a_su"/>
</dbReference>
<dbReference type="GO" id="GO:0005524">
    <property type="term" value="F:ATP binding"/>
    <property type="evidence" value="ECO:0007669"/>
    <property type="project" value="UniProtKB-KW"/>
</dbReference>
<keyword evidence="7 10" id="KW-0443">Lipid metabolism</keyword>
<sequence length="342" mass="37829">MGPGLEFEKPINELKDKIAELKKFMDDKGIDLSEELTHLQDRLAALEKETYSNMTPWERVQIARKLTRPTTLDYIPLLFTDFIECHGDRLYGDDPAIVAGIAKFHNRPVTVIGEQRGRDTKENIRRNFGSPHPEGYRKALRLMKQADKFHRPIITFIDTKGAFPGKAAEERGQSEAIARNLFEMSGLSVPVICVVIGEGASGGALAIGVGNQILMLENSWYSVISPEGAAALLWKDAGLAEKAAETMKITGPDLKKLGIIDKLIPEVLGGAHNDPKTQARLIDRTLVESLKELDKLSRSDVREQRSAKYRAIGNFVVSSSNPESRQAFSNSSAGSNSNKKMR</sequence>
<dbReference type="InterPro" id="IPR011763">
    <property type="entry name" value="COA_CT_C"/>
</dbReference>
<dbReference type="Gene3D" id="3.90.226.10">
    <property type="entry name" value="2-enoyl-CoA Hydratase, Chain A, domain 1"/>
    <property type="match status" value="1"/>
</dbReference>
<protein>
    <recommendedName>
        <fullName evidence="10">Acetyl-coenzyme A carboxylase carboxyl transferase subunit alpha</fullName>
        <shortName evidence="10">ACCase subunit alpha</shortName>
        <shortName evidence="10">Acetyl-CoA carboxylase carboxyltransferase subunit alpha</shortName>
        <ecNumber evidence="10">2.1.3.15</ecNumber>
    </recommendedName>
</protein>
<dbReference type="InterPro" id="IPR029045">
    <property type="entry name" value="ClpP/crotonase-like_dom_sf"/>
</dbReference>
<comment type="pathway">
    <text evidence="1 10">Lipid metabolism; malonyl-CoA biosynthesis; malonyl-CoA from acetyl-CoA: step 1/1.</text>
</comment>
<dbReference type="GO" id="GO:0006633">
    <property type="term" value="P:fatty acid biosynthetic process"/>
    <property type="evidence" value="ECO:0007669"/>
    <property type="project" value="UniProtKB-KW"/>
</dbReference>
<accession>A0A917VZ97</accession>
<comment type="subcellular location">
    <subcellularLocation>
        <location evidence="10">Cytoplasm</location>
    </subcellularLocation>
</comment>
<feature type="domain" description="CoA carboxyltransferase C-terminal" evidence="12">
    <location>
        <begin position="38"/>
        <end position="292"/>
    </location>
</feature>
<comment type="caution">
    <text evidence="13">The sequence shown here is derived from an EMBL/GenBank/DDBJ whole genome shotgun (WGS) entry which is preliminary data.</text>
</comment>
<dbReference type="Pfam" id="PF03255">
    <property type="entry name" value="ACCA"/>
    <property type="match status" value="1"/>
</dbReference>
<evidence type="ECO:0000256" key="4">
    <source>
        <dbReference type="ARBA" id="ARBA00022741"/>
    </source>
</evidence>
<gene>
    <name evidence="10 13" type="primary">accA</name>
    <name evidence="13" type="ORF">GCM10007968_02550</name>
</gene>
<dbReference type="GO" id="GO:0009317">
    <property type="term" value="C:acetyl-CoA carboxylase complex"/>
    <property type="evidence" value="ECO:0007669"/>
    <property type="project" value="InterPro"/>
</dbReference>
<dbReference type="EC" id="2.1.3.15" evidence="10"/>
<evidence type="ECO:0000256" key="9">
    <source>
        <dbReference type="ARBA" id="ARBA00049152"/>
    </source>
</evidence>
<dbReference type="Proteomes" id="UP000654670">
    <property type="component" value="Unassembled WGS sequence"/>
</dbReference>
<dbReference type="PANTHER" id="PTHR42853:SF3">
    <property type="entry name" value="ACETYL-COENZYME A CARBOXYLASE CARBOXYL TRANSFERASE SUBUNIT ALPHA, CHLOROPLASTIC"/>
    <property type="match status" value="1"/>
</dbReference>
<keyword evidence="10" id="KW-0963">Cytoplasm</keyword>
<evidence type="ECO:0000313" key="13">
    <source>
        <dbReference type="EMBL" id="GGL42135.1"/>
    </source>
</evidence>
<keyword evidence="5 10" id="KW-0276">Fatty acid metabolism</keyword>
<evidence type="ECO:0000256" key="7">
    <source>
        <dbReference type="ARBA" id="ARBA00023098"/>
    </source>
</evidence>
<dbReference type="NCBIfam" id="TIGR00513">
    <property type="entry name" value="accA"/>
    <property type="match status" value="1"/>
</dbReference>
<dbReference type="NCBIfam" id="NF004344">
    <property type="entry name" value="PRK05724.1"/>
    <property type="match status" value="1"/>
</dbReference>
<evidence type="ECO:0000256" key="8">
    <source>
        <dbReference type="ARBA" id="ARBA00023160"/>
    </source>
</evidence>
<comment type="subunit">
    <text evidence="10">Acetyl-CoA carboxylase is a heterohexamer composed of biotin carboxyl carrier protein (AccB), biotin carboxylase (AccC) and two subunits each of ACCase subunit alpha (AccA) and ACCase subunit beta (AccD).</text>
</comment>
<keyword evidence="4 10" id="KW-0547">Nucleotide-binding</keyword>
<keyword evidence="8 10" id="KW-0275">Fatty acid biosynthesis</keyword>
<dbReference type="SUPFAM" id="SSF52096">
    <property type="entry name" value="ClpP/crotonase"/>
    <property type="match status" value="1"/>
</dbReference>
<dbReference type="PANTHER" id="PTHR42853">
    <property type="entry name" value="ACETYL-COENZYME A CARBOXYLASE CARBOXYL TRANSFERASE SUBUNIT ALPHA"/>
    <property type="match status" value="1"/>
</dbReference>
<dbReference type="RefSeq" id="WP_188801053.1">
    <property type="nucleotide sequence ID" value="NZ_BMOK01000001.1"/>
</dbReference>
<evidence type="ECO:0000259" key="12">
    <source>
        <dbReference type="PROSITE" id="PS50989"/>
    </source>
</evidence>
<reference evidence="13" key="1">
    <citation type="journal article" date="2014" name="Int. J. Syst. Evol. Microbiol.">
        <title>Complete genome sequence of Corynebacterium casei LMG S-19264T (=DSM 44701T), isolated from a smear-ripened cheese.</title>
        <authorList>
            <consortium name="US DOE Joint Genome Institute (JGI-PGF)"/>
            <person name="Walter F."/>
            <person name="Albersmeier A."/>
            <person name="Kalinowski J."/>
            <person name="Ruckert C."/>
        </authorList>
    </citation>
    <scope>NUCLEOTIDE SEQUENCE</scope>
    <source>
        <strain evidence="13">JCM 15325</strain>
    </source>
</reference>
<keyword evidence="3 10" id="KW-0808">Transferase</keyword>
<keyword evidence="2 10" id="KW-0444">Lipid biosynthesis</keyword>
<comment type="similarity">
    <text evidence="10">Belongs to the AccA family.</text>
</comment>
<evidence type="ECO:0000313" key="14">
    <source>
        <dbReference type="Proteomes" id="UP000654670"/>
    </source>
</evidence>
<keyword evidence="6 10" id="KW-0067">ATP-binding</keyword>
<dbReference type="GO" id="GO:0003989">
    <property type="term" value="F:acetyl-CoA carboxylase activity"/>
    <property type="evidence" value="ECO:0007669"/>
    <property type="project" value="InterPro"/>
</dbReference>
<keyword evidence="14" id="KW-1185">Reference proteome</keyword>
<dbReference type="GO" id="GO:0016743">
    <property type="term" value="F:carboxyl- or carbamoyltransferase activity"/>
    <property type="evidence" value="ECO:0007669"/>
    <property type="project" value="UniProtKB-UniRule"/>
</dbReference>
<dbReference type="AlphaFoldDB" id="A0A917VZ97"/>